<accession>B4GKP5</accession>
<proteinExistence type="predicted"/>
<gene>
    <name evidence="2" type="primary">Dper\GL26129</name>
    <name evidence="2" type="ORF">Dper_GL26129</name>
</gene>
<feature type="compositionally biased region" description="Basic and acidic residues" evidence="1">
    <location>
        <begin position="78"/>
        <end position="89"/>
    </location>
</feature>
<feature type="compositionally biased region" description="Basic residues" evidence="1">
    <location>
        <begin position="16"/>
        <end position="29"/>
    </location>
</feature>
<dbReference type="GO" id="GO:0045572">
    <property type="term" value="P:positive regulation of imaginal disc growth"/>
    <property type="evidence" value="ECO:0007669"/>
    <property type="project" value="EnsemblMetazoa"/>
</dbReference>
<dbReference type="GO" id="GO:0042067">
    <property type="term" value="P:establishment of ommatidial planar polarity"/>
    <property type="evidence" value="ECO:0007669"/>
    <property type="project" value="EnsemblMetazoa"/>
</dbReference>
<evidence type="ECO:0000256" key="1">
    <source>
        <dbReference type="SAM" id="MobiDB-lite"/>
    </source>
</evidence>
<evidence type="ECO:0000313" key="2">
    <source>
        <dbReference type="EMBL" id="EDW37211.1"/>
    </source>
</evidence>
<dbReference type="GO" id="GO:0035331">
    <property type="term" value="P:negative regulation of hippo signaling"/>
    <property type="evidence" value="ECO:0007669"/>
    <property type="project" value="EnsemblMetazoa"/>
</dbReference>
<organism evidence="3">
    <name type="scientific">Drosophila persimilis</name>
    <name type="common">Fruit fly</name>
    <dbReference type="NCBI Taxonomy" id="7234"/>
    <lineage>
        <taxon>Eukaryota</taxon>
        <taxon>Metazoa</taxon>
        <taxon>Ecdysozoa</taxon>
        <taxon>Arthropoda</taxon>
        <taxon>Hexapoda</taxon>
        <taxon>Insecta</taxon>
        <taxon>Pterygota</taxon>
        <taxon>Neoptera</taxon>
        <taxon>Endopterygota</taxon>
        <taxon>Diptera</taxon>
        <taxon>Brachycera</taxon>
        <taxon>Muscomorpha</taxon>
        <taxon>Ephydroidea</taxon>
        <taxon>Drosophilidae</taxon>
        <taxon>Drosophila</taxon>
        <taxon>Sophophora</taxon>
    </lineage>
</organism>
<dbReference type="OMA" id="QSDNCEE"/>
<dbReference type="Proteomes" id="UP000008744">
    <property type="component" value="Unassembled WGS sequence"/>
</dbReference>
<dbReference type="HOGENOM" id="CLU_1284482_0_0_1"/>
<dbReference type="OrthoDB" id="370884at2759"/>
<dbReference type="AlphaFoldDB" id="B4GKP5"/>
<dbReference type="eggNOG" id="ENOG502TD72">
    <property type="taxonomic scope" value="Eukaryota"/>
</dbReference>
<keyword evidence="3" id="KW-1185">Reference proteome</keyword>
<dbReference type="EMBL" id="CH479184">
    <property type="protein sequence ID" value="EDW37211.1"/>
    <property type="molecule type" value="Genomic_DNA"/>
</dbReference>
<feature type="region of interest" description="Disordered" evidence="1">
    <location>
        <begin position="64"/>
        <end position="114"/>
    </location>
</feature>
<feature type="region of interest" description="Disordered" evidence="1">
    <location>
        <begin position="1"/>
        <end position="49"/>
    </location>
</feature>
<dbReference type="GO" id="GO:0090251">
    <property type="term" value="P:protein localization involved in establishment of planar polarity"/>
    <property type="evidence" value="ECO:0007669"/>
    <property type="project" value="EnsemblMetazoa"/>
</dbReference>
<dbReference type="GO" id="GO:0060090">
    <property type="term" value="F:molecular adaptor activity"/>
    <property type="evidence" value="ECO:0007669"/>
    <property type="project" value="EnsemblMetazoa"/>
</dbReference>
<dbReference type="GO" id="GO:0035218">
    <property type="term" value="P:leg disc development"/>
    <property type="evidence" value="ECO:0007669"/>
    <property type="project" value="EnsemblMetazoa"/>
</dbReference>
<reference evidence="2 3" key="1">
    <citation type="journal article" date="2007" name="Nature">
        <title>Evolution of genes and genomes on the Drosophila phylogeny.</title>
        <authorList>
            <consortium name="Drosophila 12 Genomes Consortium"/>
            <person name="Clark A.G."/>
            <person name="Eisen M.B."/>
            <person name="Smith D.R."/>
            <person name="Bergman C.M."/>
            <person name="Oliver B."/>
            <person name="Markow T.A."/>
            <person name="Kaufman T.C."/>
            <person name="Kellis M."/>
            <person name="Gelbart W."/>
            <person name="Iyer V.N."/>
            <person name="Pollard D.A."/>
            <person name="Sackton T.B."/>
            <person name="Larracuente A.M."/>
            <person name="Singh N.D."/>
            <person name="Abad J.P."/>
            <person name="Abt D.N."/>
            <person name="Adryan B."/>
            <person name="Aguade M."/>
            <person name="Akashi H."/>
            <person name="Anderson W.W."/>
            <person name="Aquadro C.F."/>
            <person name="Ardell D.H."/>
            <person name="Arguello R."/>
            <person name="Artieri C.G."/>
            <person name="Barbash D.A."/>
            <person name="Barker D."/>
            <person name="Barsanti P."/>
            <person name="Batterham P."/>
            <person name="Batzoglou S."/>
            <person name="Begun D."/>
            <person name="Bhutkar A."/>
            <person name="Blanco E."/>
            <person name="Bosak S.A."/>
            <person name="Bradley R.K."/>
            <person name="Brand A.D."/>
            <person name="Brent M.R."/>
            <person name="Brooks A.N."/>
            <person name="Brown R.H."/>
            <person name="Butlin R.K."/>
            <person name="Caggese C."/>
            <person name="Calvi B.R."/>
            <person name="Bernardo de Carvalho A."/>
            <person name="Caspi A."/>
            <person name="Castrezana S."/>
            <person name="Celniker S.E."/>
            <person name="Chang J.L."/>
            <person name="Chapple C."/>
            <person name="Chatterji S."/>
            <person name="Chinwalla A."/>
            <person name="Civetta A."/>
            <person name="Clifton S.W."/>
            <person name="Comeron J.M."/>
            <person name="Costello J.C."/>
            <person name="Coyne J.A."/>
            <person name="Daub J."/>
            <person name="David R.G."/>
            <person name="Delcher A.L."/>
            <person name="Delehaunty K."/>
            <person name="Do C.B."/>
            <person name="Ebling H."/>
            <person name="Edwards K."/>
            <person name="Eickbush T."/>
            <person name="Evans J.D."/>
            <person name="Filipski A."/>
            <person name="Findeiss S."/>
            <person name="Freyhult E."/>
            <person name="Fulton L."/>
            <person name="Fulton R."/>
            <person name="Garcia A.C."/>
            <person name="Gardiner A."/>
            <person name="Garfield D.A."/>
            <person name="Garvin B.E."/>
            <person name="Gibson G."/>
            <person name="Gilbert D."/>
            <person name="Gnerre S."/>
            <person name="Godfrey J."/>
            <person name="Good R."/>
            <person name="Gotea V."/>
            <person name="Gravely B."/>
            <person name="Greenberg A.J."/>
            <person name="Griffiths-Jones S."/>
            <person name="Gross S."/>
            <person name="Guigo R."/>
            <person name="Gustafson E.A."/>
            <person name="Haerty W."/>
            <person name="Hahn M.W."/>
            <person name="Halligan D.L."/>
            <person name="Halpern A.L."/>
            <person name="Halter G.M."/>
            <person name="Han M.V."/>
            <person name="Heger A."/>
            <person name="Hillier L."/>
            <person name="Hinrichs A.S."/>
            <person name="Holmes I."/>
            <person name="Hoskins R.A."/>
            <person name="Hubisz M.J."/>
            <person name="Hultmark D."/>
            <person name="Huntley M.A."/>
            <person name="Jaffe D.B."/>
            <person name="Jagadeeshan S."/>
            <person name="Jeck W.R."/>
            <person name="Johnson J."/>
            <person name="Jones C.D."/>
            <person name="Jordan W.C."/>
            <person name="Karpen G.H."/>
            <person name="Kataoka E."/>
            <person name="Keightley P.D."/>
            <person name="Kheradpour P."/>
            <person name="Kirkness E.F."/>
            <person name="Koerich L.B."/>
            <person name="Kristiansen K."/>
            <person name="Kudrna D."/>
            <person name="Kulathinal R.J."/>
            <person name="Kumar S."/>
            <person name="Kwok R."/>
            <person name="Lander E."/>
            <person name="Langley C.H."/>
            <person name="Lapoint R."/>
            <person name="Lazzaro B.P."/>
            <person name="Lee S.J."/>
            <person name="Levesque L."/>
            <person name="Li R."/>
            <person name="Lin C.F."/>
            <person name="Lin M.F."/>
            <person name="Lindblad-Toh K."/>
            <person name="Llopart A."/>
            <person name="Long M."/>
            <person name="Low L."/>
            <person name="Lozovsky E."/>
            <person name="Lu J."/>
            <person name="Luo M."/>
            <person name="Machado C.A."/>
            <person name="Makalowski W."/>
            <person name="Marzo M."/>
            <person name="Matsuda M."/>
            <person name="Matzkin L."/>
            <person name="McAllister B."/>
            <person name="McBride C.S."/>
            <person name="McKernan B."/>
            <person name="McKernan K."/>
            <person name="Mendez-Lago M."/>
            <person name="Minx P."/>
            <person name="Mollenhauer M.U."/>
            <person name="Montooth K."/>
            <person name="Mount S.M."/>
            <person name="Mu X."/>
            <person name="Myers E."/>
            <person name="Negre B."/>
            <person name="Newfeld S."/>
            <person name="Nielsen R."/>
            <person name="Noor M.A."/>
            <person name="O'Grady P."/>
            <person name="Pachter L."/>
            <person name="Papaceit M."/>
            <person name="Parisi M.J."/>
            <person name="Parisi M."/>
            <person name="Parts L."/>
            <person name="Pedersen J.S."/>
            <person name="Pesole G."/>
            <person name="Phillippy A.M."/>
            <person name="Ponting C.P."/>
            <person name="Pop M."/>
            <person name="Porcelli D."/>
            <person name="Powell J.R."/>
            <person name="Prohaska S."/>
            <person name="Pruitt K."/>
            <person name="Puig M."/>
            <person name="Quesneville H."/>
            <person name="Ram K.R."/>
            <person name="Rand D."/>
            <person name="Rasmussen M.D."/>
            <person name="Reed L.K."/>
            <person name="Reenan R."/>
            <person name="Reily A."/>
            <person name="Remington K.A."/>
            <person name="Rieger T.T."/>
            <person name="Ritchie M.G."/>
            <person name="Robin C."/>
            <person name="Rogers Y.H."/>
            <person name="Rohde C."/>
            <person name="Rozas J."/>
            <person name="Rubenfield M.J."/>
            <person name="Ruiz A."/>
            <person name="Russo S."/>
            <person name="Salzberg S.L."/>
            <person name="Sanchez-Gracia A."/>
            <person name="Saranga D.J."/>
            <person name="Sato H."/>
            <person name="Schaeffer S.W."/>
            <person name="Schatz M.C."/>
            <person name="Schlenke T."/>
            <person name="Schwartz R."/>
            <person name="Segarra C."/>
            <person name="Singh R.S."/>
            <person name="Sirot L."/>
            <person name="Sirota M."/>
            <person name="Sisneros N.B."/>
            <person name="Smith C.D."/>
            <person name="Smith T.F."/>
            <person name="Spieth J."/>
            <person name="Stage D.E."/>
            <person name="Stark A."/>
            <person name="Stephan W."/>
            <person name="Strausberg R.L."/>
            <person name="Strempel S."/>
            <person name="Sturgill D."/>
            <person name="Sutton G."/>
            <person name="Sutton G.G."/>
            <person name="Tao W."/>
            <person name="Teichmann S."/>
            <person name="Tobari Y.N."/>
            <person name="Tomimura Y."/>
            <person name="Tsolas J.M."/>
            <person name="Valente V.L."/>
            <person name="Venter E."/>
            <person name="Venter J.C."/>
            <person name="Vicario S."/>
            <person name="Vieira F.G."/>
            <person name="Vilella A.J."/>
            <person name="Villasante A."/>
            <person name="Walenz B."/>
            <person name="Wang J."/>
            <person name="Wasserman M."/>
            <person name="Watts T."/>
            <person name="Wilson D."/>
            <person name="Wilson R.K."/>
            <person name="Wing R.A."/>
            <person name="Wolfner M.F."/>
            <person name="Wong A."/>
            <person name="Wong G.K."/>
            <person name="Wu C.I."/>
            <person name="Wu G."/>
            <person name="Yamamoto D."/>
            <person name="Yang H.P."/>
            <person name="Yang S.P."/>
            <person name="Yorke J.A."/>
            <person name="Yoshida K."/>
            <person name="Zdobnov E."/>
            <person name="Zhang P."/>
            <person name="Zhang Y."/>
            <person name="Zimin A.V."/>
            <person name="Baldwin J."/>
            <person name="Abdouelleil A."/>
            <person name="Abdulkadir J."/>
            <person name="Abebe A."/>
            <person name="Abera B."/>
            <person name="Abreu J."/>
            <person name="Acer S.C."/>
            <person name="Aftuck L."/>
            <person name="Alexander A."/>
            <person name="An P."/>
            <person name="Anderson E."/>
            <person name="Anderson S."/>
            <person name="Arachi H."/>
            <person name="Azer M."/>
            <person name="Bachantsang P."/>
            <person name="Barry A."/>
            <person name="Bayul T."/>
            <person name="Berlin A."/>
            <person name="Bessette D."/>
            <person name="Bloom T."/>
            <person name="Blye J."/>
            <person name="Boguslavskiy L."/>
            <person name="Bonnet C."/>
            <person name="Boukhgalter B."/>
            <person name="Bourzgui I."/>
            <person name="Brown A."/>
            <person name="Cahill P."/>
            <person name="Channer S."/>
            <person name="Cheshatsang Y."/>
            <person name="Chuda L."/>
            <person name="Citroen M."/>
            <person name="Collymore A."/>
            <person name="Cooke P."/>
            <person name="Costello M."/>
            <person name="D'Aco K."/>
            <person name="Daza R."/>
            <person name="De Haan G."/>
            <person name="DeGray S."/>
            <person name="DeMaso C."/>
            <person name="Dhargay N."/>
            <person name="Dooley K."/>
            <person name="Dooley E."/>
            <person name="Doricent M."/>
            <person name="Dorje P."/>
            <person name="Dorjee K."/>
            <person name="Dupes A."/>
            <person name="Elong R."/>
            <person name="Falk J."/>
            <person name="Farina A."/>
            <person name="Faro S."/>
            <person name="Ferguson D."/>
            <person name="Fisher S."/>
            <person name="Foley C.D."/>
            <person name="Franke A."/>
            <person name="Friedrich D."/>
            <person name="Gadbois L."/>
            <person name="Gearin G."/>
            <person name="Gearin C.R."/>
            <person name="Giannoukos G."/>
            <person name="Goode T."/>
            <person name="Graham J."/>
            <person name="Grandbois E."/>
            <person name="Grewal S."/>
            <person name="Gyaltsen K."/>
            <person name="Hafez N."/>
            <person name="Hagos B."/>
            <person name="Hall J."/>
            <person name="Henson C."/>
            <person name="Hollinger A."/>
            <person name="Honan T."/>
            <person name="Huard M.D."/>
            <person name="Hughes L."/>
            <person name="Hurhula B."/>
            <person name="Husby M.E."/>
            <person name="Kamat A."/>
            <person name="Kanga B."/>
            <person name="Kashin S."/>
            <person name="Khazanovich D."/>
            <person name="Kisner P."/>
            <person name="Lance K."/>
            <person name="Lara M."/>
            <person name="Lee W."/>
            <person name="Lennon N."/>
            <person name="Letendre F."/>
            <person name="LeVine R."/>
            <person name="Lipovsky A."/>
            <person name="Liu X."/>
            <person name="Liu J."/>
            <person name="Liu S."/>
            <person name="Lokyitsang T."/>
            <person name="Lokyitsang Y."/>
            <person name="Lubonja R."/>
            <person name="Lui A."/>
            <person name="MacDonald P."/>
            <person name="Magnisalis V."/>
            <person name="Maru K."/>
            <person name="Matthews C."/>
            <person name="McCusker W."/>
            <person name="McDonough S."/>
            <person name="Mehta T."/>
            <person name="Meldrim J."/>
            <person name="Meneus L."/>
            <person name="Mihai O."/>
            <person name="Mihalev A."/>
            <person name="Mihova T."/>
            <person name="Mittelman R."/>
            <person name="Mlenga V."/>
            <person name="Montmayeur A."/>
            <person name="Mulrain L."/>
            <person name="Navidi A."/>
            <person name="Naylor J."/>
            <person name="Negash T."/>
            <person name="Nguyen T."/>
            <person name="Nguyen N."/>
            <person name="Nicol R."/>
            <person name="Norbu C."/>
            <person name="Norbu N."/>
            <person name="Novod N."/>
            <person name="O'Neill B."/>
            <person name="Osman S."/>
            <person name="Markiewicz E."/>
            <person name="Oyono O.L."/>
            <person name="Patti C."/>
            <person name="Phunkhang P."/>
            <person name="Pierre F."/>
            <person name="Priest M."/>
            <person name="Raghuraman S."/>
            <person name="Rege F."/>
            <person name="Reyes R."/>
            <person name="Rise C."/>
            <person name="Rogov P."/>
            <person name="Ross K."/>
            <person name="Ryan E."/>
            <person name="Settipalli S."/>
            <person name="Shea T."/>
            <person name="Sherpa N."/>
            <person name="Shi L."/>
            <person name="Shih D."/>
            <person name="Sparrow T."/>
            <person name="Spaulding J."/>
            <person name="Stalker J."/>
            <person name="Stange-Thomann N."/>
            <person name="Stavropoulos S."/>
            <person name="Stone C."/>
            <person name="Strader C."/>
            <person name="Tesfaye S."/>
            <person name="Thomson T."/>
            <person name="Thoulutsang Y."/>
            <person name="Thoulutsang D."/>
            <person name="Topham K."/>
            <person name="Topping I."/>
            <person name="Tsamla T."/>
            <person name="Vassiliev H."/>
            <person name="Vo A."/>
            <person name="Wangchuk T."/>
            <person name="Wangdi T."/>
            <person name="Weiand M."/>
            <person name="Wilkinson J."/>
            <person name="Wilson A."/>
            <person name="Yadav S."/>
            <person name="Young G."/>
            <person name="Yu Q."/>
            <person name="Zembek L."/>
            <person name="Zhong D."/>
            <person name="Zimmer A."/>
            <person name="Zwirko Z."/>
            <person name="Jaffe D.B."/>
            <person name="Alvarez P."/>
            <person name="Brockman W."/>
            <person name="Butler J."/>
            <person name="Chin C."/>
            <person name="Gnerre S."/>
            <person name="Grabherr M."/>
            <person name="Kleber M."/>
            <person name="Mauceli E."/>
            <person name="MacCallum I."/>
        </authorList>
    </citation>
    <scope>NUCLEOTIDE SEQUENCE [LARGE SCALE GENOMIC DNA]</scope>
    <source>
        <strain evidence="3">MSH-3 / Tucson 14011-0111.49</strain>
    </source>
</reference>
<dbReference type="GO" id="GO:0008586">
    <property type="term" value="P:imaginal disc-derived wing vein morphogenesis"/>
    <property type="evidence" value="ECO:0007669"/>
    <property type="project" value="EnsemblMetazoa"/>
</dbReference>
<dbReference type="GO" id="GO:0016327">
    <property type="term" value="C:apicolateral plasma membrane"/>
    <property type="evidence" value="ECO:0007669"/>
    <property type="project" value="EnsemblMetazoa"/>
</dbReference>
<feature type="compositionally biased region" description="Low complexity" evidence="1">
    <location>
        <begin position="30"/>
        <end position="46"/>
    </location>
</feature>
<evidence type="ECO:0000313" key="3">
    <source>
        <dbReference type="Proteomes" id="UP000008744"/>
    </source>
</evidence>
<dbReference type="PhylomeDB" id="B4GKP5"/>
<name>B4GKP5_DROPE</name>
<dbReference type="STRING" id="7234.B4GKP5"/>
<dbReference type="GO" id="GO:0005829">
    <property type="term" value="C:cytosol"/>
    <property type="evidence" value="ECO:0007669"/>
    <property type="project" value="EnsemblMetazoa"/>
</dbReference>
<protein>
    <submittedName>
        <fullName evidence="2">GL26129</fullName>
    </submittedName>
</protein>
<sequence>MLLPDQTYADYDVGQHHQHLTYRKSRRSRSPQSKQRSKSSSASSSSYDRTADFFENIPDFVGDSLPSFLYSPQGQEPTPERNESKRNEGQRNGSRNEVVAEEENSESTSQSENCEDDDVLKLCEDFLCRHRMRPDFFCQYHKAVSSTTPSPKQRKASPAIVDTTAPSSGMAAAEVKEQKISKEPISSKISAVVERFTKFSAIYTLPVAKRKKSCNKTTGNITDQLLSLPRAVLLSVTICAR</sequence>
<dbReference type="GO" id="GO:0051015">
    <property type="term" value="F:actin filament binding"/>
    <property type="evidence" value="ECO:0007669"/>
    <property type="project" value="EnsemblMetazoa"/>
</dbReference>